<dbReference type="InterPro" id="IPR001466">
    <property type="entry name" value="Beta-lactam-related"/>
</dbReference>
<gene>
    <name evidence="2" type="ORF">METZ01_LOCUS121467</name>
</gene>
<dbReference type="AlphaFoldDB" id="A0A381XWM3"/>
<feature type="domain" description="Beta-lactamase-related" evidence="1">
    <location>
        <begin position="58"/>
        <end position="313"/>
    </location>
</feature>
<sequence>MKSINYMLWSVLTINLGYSQIDLSLEWEFQEDLSYFDSVALNYIVNDEISQLEFIYGIIVIHQGKIVSEQYYNGSSVSHIFNIWSVTKSFTSTLIGQAIEQGLIENQNFTLDNFLPTYGATYLQSVTLNDLLSMSSGYYDSFGYPAWVYATTQQLVWMPYTGPGTFFYNNSACQLNSHILYEGTGMTPKEFANINLFPFLGINDPDWFAGYNGINDGSASLQLTLREMVKLGQLYLQDGYSGDNQIISSEWIEEATSPHAIPGNWWGFLNGYGYLWWLPNYGGYLAIGYAGQFIAVIPELELVMGTHSLDTYPGDPYTPLLGFIYNSIAPLFDLPDSNINHEINYYADWNLVGLPLDVDDASYANLFPGSIEGTLYSFSGSYNPETSLIEGEGYWLRFNEEGSTTITGVSVNELTISLSEGWNLISGISTPINISDVYDPDGVIISGTFYGFTPDGYSNAEVIEPGKSYWVKTSTGGTIIISGSRN</sequence>
<accession>A0A381XWM3</accession>
<dbReference type="EMBL" id="UINC01016489">
    <property type="protein sequence ID" value="SVA68613.1"/>
    <property type="molecule type" value="Genomic_DNA"/>
</dbReference>
<dbReference type="PANTHER" id="PTHR43283">
    <property type="entry name" value="BETA-LACTAMASE-RELATED"/>
    <property type="match status" value="1"/>
</dbReference>
<protein>
    <recommendedName>
        <fullName evidence="1">Beta-lactamase-related domain-containing protein</fullName>
    </recommendedName>
</protein>
<evidence type="ECO:0000313" key="2">
    <source>
        <dbReference type="EMBL" id="SVA68613.1"/>
    </source>
</evidence>
<organism evidence="2">
    <name type="scientific">marine metagenome</name>
    <dbReference type="NCBI Taxonomy" id="408172"/>
    <lineage>
        <taxon>unclassified sequences</taxon>
        <taxon>metagenomes</taxon>
        <taxon>ecological metagenomes</taxon>
    </lineage>
</organism>
<dbReference type="Pfam" id="PF00144">
    <property type="entry name" value="Beta-lactamase"/>
    <property type="match status" value="1"/>
</dbReference>
<name>A0A381XWM3_9ZZZZ</name>
<dbReference type="Gene3D" id="3.40.710.10">
    <property type="entry name" value="DD-peptidase/beta-lactamase superfamily"/>
    <property type="match status" value="1"/>
</dbReference>
<dbReference type="SUPFAM" id="SSF56601">
    <property type="entry name" value="beta-lactamase/transpeptidase-like"/>
    <property type="match status" value="1"/>
</dbReference>
<reference evidence="2" key="1">
    <citation type="submission" date="2018-05" db="EMBL/GenBank/DDBJ databases">
        <authorList>
            <person name="Lanie J.A."/>
            <person name="Ng W.-L."/>
            <person name="Kazmierczak K.M."/>
            <person name="Andrzejewski T.M."/>
            <person name="Davidsen T.M."/>
            <person name="Wayne K.J."/>
            <person name="Tettelin H."/>
            <person name="Glass J.I."/>
            <person name="Rusch D."/>
            <person name="Podicherti R."/>
            <person name="Tsui H.-C.T."/>
            <person name="Winkler M.E."/>
        </authorList>
    </citation>
    <scope>NUCLEOTIDE SEQUENCE</scope>
</reference>
<dbReference type="InterPro" id="IPR012338">
    <property type="entry name" value="Beta-lactam/transpept-like"/>
</dbReference>
<evidence type="ECO:0000259" key="1">
    <source>
        <dbReference type="Pfam" id="PF00144"/>
    </source>
</evidence>
<proteinExistence type="predicted"/>
<dbReference type="InterPro" id="IPR050789">
    <property type="entry name" value="Diverse_Enzym_Activities"/>
</dbReference>
<dbReference type="PANTHER" id="PTHR43283:SF7">
    <property type="entry name" value="BETA-LACTAMASE-RELATED DOMAIN-CONTAINING PROTEIN"/>
    <property type="match status" value="1"/>
</dbReference>